<feature type="compositionally biased region" description="Polar residues" evidence="1">
    <location>
        <begin position="15"/>
        <end position="25"/>
    </location>
</feature>
<feature type="compositionally biased region" description="Pro residues" evidence="1">
    <location>
        <begin position="87"/>
        <end position="98"/>
    </location>
</feature>
<dbReference type="EMBL" id="JBHTMP010000007">
    <property type="protein sequence ID" value="MFD1320837.1"/>
    <property type="molecule type" value="Genomic_DNA"/>
</dbReference>
<sequence length="248" mass="26334">PGQPYPGQPAPGQPVSGQPYPTQAMPTQPIPGQPFPGQPVSGQPYPGQAMPGQPVPAQPAPGQPFPGQPVPGQPMPGQPDFSAAAPPGYPPYGQPPAAPKKRRGVLIVSIVLAVALLLCGGGGVAAFLMLRNAEDGQGAAEATAAVDEFMRAVYNDHDADKAAKLVCSEARDETKIKKRVEEIKKLAETHKNPRFTWTAPKIDDENTERSIVSTKLTMVTSDEKTAEQQLKFTVVEKEEAGWWVCEVA</sequence>
<name>A0ABW3YB39_9ACTN</name>
<proteinExistence type="predicted"/>
<protein>
    <recommendedName>
        <fullName evidence="5">Ig-like domain-containing protein</fullName>
    </recommendedName>
</protein>
<keyword evidence="2" id="KW-0472">Membrane</keyword>
<keyword evidence="2" id="KW-1133">Transmembrane helix</keyword>
<dbReference type="RefSeq" id="WP_377568206.1">
    <property type="nucleotide sequence ID" value="NZ_JBHTMP010000007.1"/>
</dbReference>
<reference evidence="4" key="1">
    <citation type="journal article" date="2019" name="Int. J. Syst. Evol. Microbiol.">
        <title>The Global Catalogue of Microorganisms (GCM) 10K type strain sequencing project: providing services to taxonomists for standard genome sequencing and annotation.</title>
        <authorList>
            <consortium name="The Broad Institute Genomics Platform"/>
            <consortium name="The Broad Institute Genome Sequencing Center for Infectious Disease"/>
            <person name="Wu L."/>
            <person name="Ma J."/>
        </authorList>
    </citation>
    <scope>NUCLEOTIDE SEQUENCE [LARGE SCALE GENOMIC DNA]</scope>
    <source>
        <strain evidence="4">JCM 31037</strain>
    </source>
</reference>
<evidence type="ECO:0000256" key="2">
    <source>
        <dbReference type="SAM" id="Phobius"/>
    </source>
</evidence>
<organism evidence="3 4">
    <name type="scientific">Micromonospora sonneratiae</name>
    <dbReference type="NCBI Taxonomy" id="1184706"/>
    <lineage>
        <taxon>Bacteria</taxon>
        <taxon>Bacillati</taxon>
        <taxon>Actinomycetota</taxon>
        <taxon>Actinomycetes</taxon>
        <taxon>Micromonosporales</taxon>
        <taxon>Micromonosporaceae</taxon>
        <taxon>Micromonospora</taxon>
    </lineage>
</organism>
<keyword evidence="4" id="KW-1185">Reference proteome</keyword>
<keyword evidence="2" id="KW-0812">Transmembrane</keyword>
<evidence type="ECO:0000313" key="3">
    <source>
        <dbReference type="EMBL" id="MFD1320837.1"/>
    </source>
</evidence>
<feature type="region of interest" description="Disordered" evidence="1">
    <location>
        <begin position="1"/>
        <end position="98"/>
    </location>
</feature>
<feature type="compositionally biased region" description="Pro residues" evidence="1">
    <location>
        <begin position="53"/>
        <end position="77"/>
    </location>
</feature>
<evidence type="ECO:0000313" key="4">
    <source>
        <dbReference type="Proteomes" id="UP001597260"/>
    </source>
</evidence>
<evidence type="ECO:0008006" key="5">
    <source>
        <dbReference type="Google" id="ProtNLM"/>
    </source>
</evidence>
<accession>A0ABW3YB39</accession>
<dbReference type="Proteomes" id="UP001597260">
    <property type="component" value="Unassembled WGS sequence"/>
</dbReference>
<feature type="transmembrane region" description="Helical" evidence="2">
    <location>
        <begin position="105"/>
        <end position="130"/>
    </location>
</feature>
<feature type="non-terminal residue" evidence="3">
    <location>
        <position position="1"/>
    </location>
</feature>
<gene>
    <name evidence="3" type="ORF">ACFQ4H_07010</name>
</gene>
<evidence type="ECO:0000256" key="1">
    <source>
        <dbReference type="SAM" id="MobiDB-lite"/>
    </source>
</evidence>
<feature type="compositionally biased region" description="Pro residues" evidence="1">
    <location>
        <begin position="1"/>
        <end position="12"/>
    </location>
</feature>
<comment type="caution">
    <text evidence="3">The sequence shown here is derived from an EMBL/GenBank/DDBJ whole genome shotgun (WGS) entry which is preliminary data.</text>
</comment>
<feature type="compositionally biased region" description="Pro residues" evidence="1">
    <location>
        <begin position="28"/>
        <end position="37"/>
    </location>
</feature>